<dbReference type="EMBL" id="CM051402">
    <property type="protein sequence ID" value="KAJ4711060.1"/>
    <property type="molecule type" value="Genomic_DNA"/>
</dbReference>
<evidence type="ECO:0000313" key="2">
    <source>
        <dbReference type="Proteomes" id="UP001164539"/>
    </source>
</evidence>
<dbReference type="Proteomes" id="UP001164539">
    <property type="component" value="Chromosome 9"/>
</dbReference>
<evidence type="ECO:0000313" key="1">
    <source>
        <dbReference type="EMBL" id="KAJ4711060.1"/>
    </source>
</evidence>
<keyword evidence="2" id="KW-1185">Reference proteome</keyword>
<reference evidence="1 2" key="1">
    <citation type="journal article" date="2023" name="Science">
        <title>Complex scaffold remodeling in plant triterpene biosynthesis.</title>
        <authorList>
            <person name="De La Pena R."/>
            <person name="Hodgson H."/>
            <person name="Liu J.C."/>
            <person name="Stephenson M.J."/>
            <person name="Martin A.C."/>
            <person name="Owen C."/>
            <person name="Harkess A."/>
            <person name="Leebens-Mack J."/>
            <person name="Jimenez L.E."/>
            <person name="Osbourn A."/>
            <person name="Sattely E.S."/>
        </authorList>
    </citation>
    <scope>NUCLEOTIDE SEQUENCE [LARGE SCALE GENOMIC DNA]</scope>
    <source>
        <strain evidence="2">cv. JPN11</strain>
        <tissue evidence="1">Leaf</tissue>
    </source>
</reference>
<proteinExistence type="predicted"/>
<comment type="caution">
    <text evidence="1">The sequence shown here is derived from an EMBL/GenBank/DDBJ whole genome shotgun (WGS) entry which is preliminary data.</text>
</comment>
<sequence length="470" mass="51569">MKRSNEKSSLLFVLVFLLIVSVTFCIMSVEARKHHTKKSKPRKHQKDKGGADSGFPGPAAAPLPHYGSYPTQPGIFDVLSFGAKGDGVSDDTKALLAAWKAACKVPGATVEIPSEFKFLVKPTTLQGPCMPNLVLQIDGTLLAPPKVGSWPKSSLFQWINFKWLHNFTIQGSGIFDGQGSEWWSASQINSIQKKSKYIPDMKPTALRFYASYNVTVRDIKIINSPQCHLKFDSSGGIKVNHIRISSPELSPNTDGIHLQNTKDVEIQHSDIACGDDCISIQTGCSNVHIHHINCGPGHGISLGGLGKEKSVACVSDIVVEKISMQNTLYGVRIKTWQGGIGSVKNVSFSNIQVSEVKVPIVIDQFYCDKHFCKNQTGAVAISGVEFNQIIGNYSVQPIHLACSNEIPCTDVDLIDIQLKPSFRYRSFQQALCWNSYGKSQAPLLPSSIDYCLRRDGGSVKRIARSHEHIC</sequence>
<accession>A0ACC1XL51</accession>
<gene>
    <name evidence="1" type="ORF">OWV82_017142</name>
</gene>
<organism evidence="1 2">
    <name type="scientific">Melia azedarach</name>
    <name type="common">Chinaberry tree</name>
    <dbReference type="NCBI Taxonomy" id="155640"/>
    <lineage>
        <taxon>Eukaryota</taxon>
        <taxon>Viridiplantae</taxon>
        <taxon>Streptophyta</taxon>
        <taxon>Embryophyta</taxon>
        <taxon>Tracheophyta</taxon>
        <taxon>Spermatophyta</taxon>
        <taxon>Magnoliopsida</taxon>
        <taxon>eudicotyledons</taxon>
        <taxon>Gunneridae</taxon>
        <taxon>Pentapetalae</taxon>
        <taxon>rosids</taxon>
        <taxon>malvids</taxon>
        <taxon>Sapindales</taxon>
        <taxon>Meliaceae</taxon>
        <taxon>Melia</taxon>
    </lineage>
</organism>
<name>A0ACC1XL51_MELAZ</name>
<protein>
    <submittedName>
        <fullName evidence="1">Polygalacturonase</fullName>
    </submittedName>
</protein>